<evidence type="ECO:0000256" key="1">
    <source>
        <dbReference type="SAM" id="MobiDB-lite"/>
    </source>
</evidence>
<feature type="transmembrane region" description="Helical" evidence="2">
    <location>
        <begin position="21"/>
        <end position="38"/>
    </location>
</feature>
<protein>
    <submittedName>
        <fullName evidence="3">Uncharacterized protein</fullName>
    </submittedName>
</protein>
<sequence length="260" mass="29544">MDQQDESEVRDRNKQNRVKKLYENVVIGNFLYGLGFAVRSCLDANTLLPSVVNLLQQTPADRELADVLLSFPGVVRLIEFKMKGAKLSKERIRHRLLMAALSGENRALVETSRGLHWYVEVDTSDTETPLISRVVPYLDAFDTECLGLTAGSLERLVEQTALEATRELDPVSRQRSEIYLRFLRNIQDGDPVDAGGVLLVMGAGGAMHFAQLRDICDLSMPHREWLELEMRGSEFERSIPSLERSKEYPRKRRDGPEHTM</sequence>
<keyword evidence="2" id="KW-0812">Transmembrane</keyword>
<name>A0A159ZW76_PSEFL</name>
<dbReference type="AlphaFoldDB" id="A0A159ZW76"/>
<evidence type="ECO:0000256" key="2">
    <source>
        <dbReference type="SAM" id="Phobius"/>
    </source>
</evidence>
<keyword evidence="2" id="KW-1133">Transmembrane helix</keyword>
<feature type="region of interest" description="Disordered" evidence="1">
    <location>
        <begin position="241"/>
        <end position="260"/>
    </location>
</feature>
<reference evidence="3 4" key="2">
    <citation type="journal article" date="2018" name="Nature">
        <title>Mutant phenotypes for thousands of bacterial genes of unknown function.</title>
        <authorList>
            <person name="Price M.N."/>
            <person name="Wetmore K.M."/>
            <person name="Waters R.J."/>
            <person name="Callaghan M."/>
            <person name="Ray J."/>
            <person name="Liu H."/>
            <person name="Kuehl J.V."/>
            <person name="Melnyk R.A."/>
            <person name="Lamson J.S."/>
            <person name="Suh Y."/>
            <person name="Carlson H.K."/>
            <person name="Esquivel Z."/>
            <person name="Sadeeshkumar H."/>
            <person name="Chakraborty R."/>
            <person name="Zane G.M."/>
            <person name="Rubin B.E."/>
            <person name="Wall J.D."/>
            <person name="Visel A."/>
            <person name="Bristow J."/>
            <person name="Blow M.J."/>
            <person name="Arkin A.P."/>
            <person name="Deutschbauer A.M."/>
        </authorList>
    </citation>
    <scope>NUCLEOTIDE SEQUENCE [LARGE SCALE GENOMIC DNA]</scope>
    <source>
        <strain evidence="3 4">FW300-N2E2</strain>
    </source>
</reference>
<dbReference type="Proteomes" id="UP000076083">
    <property type="component" value="Chromosome"/>
</dbReference>
<keyword evidence="2" id="KW-0472">Membrane</keyword>
<proteinExistence type="predicted"/>
<dbReference type="EMBL" id="CP015225">
    <property type="protein sequence ID" value="AMZ71430.1"/>
    <property type="molecule type" value="Genomic_DNA"/>
</dbReference>
<gene>
    <name evidence="3" type="ORF">TK06_10135</name>
</gene>
<accession>A0A159ZW76</accession>
<evidence type="ECO:0000313" key="3">
    <source>
        <dbReference type="EMBL" id="AMZ71430.1"/>
    </source>
</evidence>
<dbReference type="RefSeq" id="WP_063321953.1">
    <property type="nucleotide sequence ID" value="NZ_CP015225.1"/>
</dbReference>
<organism evidence="3 4">
    <name type="scientific">Pseudomonas fluorescens</name>
    <dbReference type="NCBI Taxonomy" id="294"/>
    <lineage>
        <taxon>Bacteria</taxon>
        <taxon>Pseudomonadati</taxon>
        <taxon>Pseudomonadota</taxon>
        <taxon>Gammaproteobacteria</taxon>
        <taxon>Pseudomonadales</taxon>
        <taxon>Pseudomonadaceae</taxon>
        <taxon>Pseudomonas</taxon>
    </lineage>
</organism>
<reference evidence="4" key="1">
    <citation type="submission" date="2016-04" db="EMBL/GenBank/DDBJ databases">
        <authorList>
            <person name="Ray J."/>
            <person name="Price M."/>
            <person name="Deutschbauer A."/>
        </authorList>
    </citation>
    <scope>NUCLEOTIDE SEQUENCE [LARGE SCALE GENOMIC DNA]</scope>
    <source>
        <strain evidence="4">FW300-N2E2</strain>
    </source>
</reference>
<evidence type="ECO:0000313" key="4">
    <source>
        <dbReference type="Proteomes" id="UP000076083"/>
    </source>
</evidence>